<evidence type="ECO:0000256" key="2">
    <source>
        <dbReference type="SAM" id="SignalP"/>
    </source>
</evidence>
<proteinExistence type="predicted"/>
<evidence type="ECO:0008006" key="5">
    <source>
        <dbReference type="Google" id="ProtNLM"/>
    </source>
</evidence>
<evidence type="ECO:0000256" key="1">
    <source>
        <dbReference type="SAM" id="MobiDB-lite"/>
    </source>
</evidence>
<dbReference type="Proteomes" id="UP001270362">
    <property type="component" value="Unassembled WGS sequence"/>
</dbReference>
<keyword evidence="2" id="KW-0732">Signal</keyword>
<sequence>MGGFVFFFSSFIFARCFFLPVLSSLVRHATAIDQSERGKKRVRNSRTVYGEVFSYGAPCLTSGVRKGEEKGRKRKGKGKRQYGNRRRERGFCPENWHPADFHSGSNGKEGHAFDTVPPSGWSWEVHG</sequence>
<feature type="chain" id="PRO_5042033607" description="Secreted protein" evidence="2">
    <location>
        <begin position="32"/>
        <end position="127"/>
    </location>
</feature>
<reference evidence="3" key="1">
    <citation type="journal article" date="2023" name="Mol. Phylogenet. Evol.">
        <title>Genome-scale phylogeny and comparative genomics of the fungal order Sordariales.</title>
        <authorList>
            <person name="Hensen N."/>
            <person name="Bonometti L."/>
            <person name="Westerberg I."/>
            <person name="Brannstrom I.O."/>
            <person name="Guillou S."/>
            <person name="Cros-Aarteil S."/>
            <person name="Calhoun S."/>
            <person name="Haridas S."/>
            <person name="Kuo A."/>
            <person name="Mondo S."/>
            <person name="Pangilinan J."/>
            <person name="Riley R."/>
            <person name="LaButti K."/>
            <person name="Andreopoulos B."/>
            <person name="Lipzen A."/>
            <person name="Chen C."/>
            <person name="Yan M."/>
            <person name="Daum C."/>
            <person name="Ng V."/>
            <person name="Clum A."/>
            <person name="Steindorff A."/>
            <person name="Ohm R.A."/>
            <person name="Martin F."/>
            <person name="Silar P."/>
            <person name="Natvig D.O."/>
            <person name="Lalanne C."/>
            <person name="Gautier V."/>
            <person name="Ament-Velasquez S.L."/>
            <person name="Kruys A."/>
            <person name="Hutchinson M.I."/>
            <person name="Powell A.J."/>
            <person name="Barry K."/>
            <person name="Miller A.N."/>
            <person name="Grigoriev I.V."/>
            <person name="Debuchy R."/>
            <person name="Gladieux P."/>
            <person name="Hiltunen Thoren M."/>
            <person name="Johannesson H."/>
        </authorList>
    </citation>
    <scope>NUCLEOTIDE SEQUENCE</scope>
    <source>
        <strain evidence="3">CBS 314.62</strain>
    </source>
</reference>
<reference evidence="3" key="2">
    <citation type="submission" date="2023-06" db="EMBL/GenBank/DDBJ databases">
        <authorList>
            <consortium name="Lawrence Berkeley National Laboratory"/>
            <person name="Haridas S."/>
            <person name="Hensen N."/>
            <person name="Bonometti L."/>
            <person name="Westerberg I."/>
            <person name="Brannstrom I.O."/>
            <person name="Guillou S."/>
            <person name="Cros-Aarteil S."/>
            <person name="Calhoun S."/>
            <person name="Kuo A."/>
            <person name="Mondo S."/>
            <person name="Pangilinan J."/>
            <person name="Riley R."/>
            <person name="Labutti K."/>
            <person name="Andreopoulos B."/>
            <person name="Lipzen A."/>
            <person name="Chen C."/>
            <person name="Yanf M."/>
            <person name="Daum C."/>
            <person name="Ng V."/>
            <person name="Clum A."/>
            <person name="Steindorff A."/>
            <person name="Ohm R."/>
            <person name="Martin F."/>
            <person name="Silar P."/>
            <person name="Natvig D."/>
            <person name="Lalanne C."/>
            <person name="Gautier V."/>
            <person name="Ament-Velasquez S.L."/>
            <person name="Kruys A."/>
            <person name="Hutchinson M.I."/>
            <person name="Powell A.J."/>
            <person name="Barry K."/>
            <person name="Miller A.N."/>
            <person name="Grigoriev I.V."/>
            <person name="Debuchy R."/>
            <person name="Gladieux P."/>
            <person name="Thoren M.H."/>
            <person name="Johannesson H."/>
        </authorList>
    </citation>
    <scope>NUCLEOTIDE SEQUENCE</scope>
    <source>
        <strain evidence="3">CBS 314.62</strain>
    </source>
</reference>
<feature type="signal peptide" evidence="2">
    <location>
        <begin position="1"/>
        <end position="31"/>
    </location>
</feature>
<feature type="region of interest" description="Disordered" evidence="1">
    <location>
        <begin position="64"/>
        <end position="127"/>
    </location>
</feature>
<feature type="compositionally biased region" description="Basic residues" evidence="1">
    <location>
        <begin position="72"/>
        <end position="88"/>
    </location>
</feature>
<gene>
    <name evidence="3" type="ORF">B0T22DRAFT_455668</name>
</gene>
<dbReference type="AlphaFoldDB" id="A0AAE0XLE6"/>
<name>A0AAE0XLE6_9PEZI</name>
<organism evidence="3 4">
    <name type="scientific">Podospora appendiculata</name>
    <dbReference type="NCBI Taxonomy" id="314037"/>
    <lineage>
        <taxon>Eukaryota</taxon>
        <taxon>Fungi</taxon>
        <taxon>Dikarya</taxon>
        <taxon>Ascomycota</taxon>
        <taxon>Pezizomycotina</taxon>
        <taxon>Sordariomycetes</taxon>
        <taxon>Sordariomycetidae</taxon>
        <taxon>Sordariales</taxon>
        <taxon>Podosporaceae</taxon>
        <taxon>Podospora</taxon>
    </lineage>
</organism>
<protein>
    <recommendedName>
        <fullName evidence="5">Secreted protein</fullName>
    </recommendedName>
</protein>
<comment type="caution">
    <text evidence="3">The sequence shown here is derived from an EMBL/GenBank/DDBJ whole genome shotgun (WGS) entry which is preliminary data.</text>
</comment>
<keyword evidence="4" id="KW-1185">Reference proteome</keyword>
<evidence type="ECO:0000313" key="3">
    <source>
        <dbReference type="EMBL" id="KAK3695570.1"/>
    </source>
</evidence>
<dbReference type="EMBL" id="JAULSO010000001">
    <property type="protein sequence ID" value="KAK3695570.1"/>
    <property type="molecule type" value="Genomic_DNA"/>
</dbReference>
<evidence type="ECO:0000313" key="4">
    <source>
        <dbReference type="Proteomes" id="UP001270362"/>
    </source>
</evidence>
<accession>A0AAE0XLE6</accession>